<feature type="domain" description="HTH cro/C1-type" evidence="1">
    <location>
        <begin position="39"/>
        <end position="82"/>
    </location>
</feature>
<sequence>MGSEQELTSIYQILGISSNKSLNDLIEDKKEELSISSDRQLSTLLGINNDTLNRILNGENQKVDLISIIKISSFLELNIEETVKVYISTLKPEALAQIEETKKANYIVKNFDLDGLKKIGFIKTKTDFKYIEKRILDFFDIESVFDYSDKVAAPLFSKGKRASSDLMNDFWVKSAYSQLEKIDNPNEFNFQDFKKLIPKIRPYTRLESVGFQTVVRALYVVGVTVIVQKYVSKTSVKGATFIVNGNPCIIITDYYGKYDMMWFTLFHELCHVYYDLEDLKRNQLHLSGASDLLLLNEDRANLFARAMLFSDEKLKYIESNINNPYAVSMYAEEHGIHPSIIYGFYIHDQDESIKRNLYKKFSKHLISSEVALKSMKSNIWTSENPKEEIKQIIENISS</sequence>
<organism evidence="2 3">
    <name type="scientific">Lacinutrix iliipiscaria</name>
    <dbReference type="NCBI Taxonomy" id="1230532"/>
    <lineage>
        <taxon>Bacteria</taxon>
        <taxon>Pseudomonadati</taxon>
        <taxon>Bacteroidota</taxon>
        <taxon>Flavobacteriia</taxon>
        <taxon>Flavobacteriales</taxon>
        <taxon>Flavobacteriaceae</taxon>
        <taxon>Lacinutrix</taxon>
    </lineage>
</organism>
<evidence type="ECO:0000313" key="2">
    <source>
        <dbReference type="EMBL" id="MFD2823238.1"/>
    </source>
</evidence>
<comment type="caution">
    <text evidence="2">The sequence shown here is derived from an EMBL/GenBank/DDBJ whole genome shotgun (WGS) entry which is preliminary data.</text>
</comment>
<dbReference type="SUPFAM" id="SSF47413">
    <property type="entry name" value="lambda repressor-like DNA-binding domains"/>
    <property type="match status" value="1"/>
</dbReference>
<proteinExistence type="predicted"/>
<keyword evidence="3" id="KW-1185">Reference proteome</keyword>
<evidence type="ECO:0000259" key="1">
    <source>
        <dbReference type="PROSITE" id="PS50943"/>
    </source>
</evidence>
<dbReference type="InterPro" id="IPR010982">
    <property type="entry name" value="Lambda_DNA-bd_dom_sf"/>
</dbReference>
<accession>A0ABW5WPM4</accession>
<dbReference type="EMBL" id="JBHUOV010000001">
    <property type="protein sequence ID" value="MFD2823238.1"/>
    <property type="molecule type" value="Genomic_DNA"/>
</dbReference>
<dbReference type="Proteomes" id="UP001597533">
    <property type="component" value="Unassembled WGS sequence"/>
</dbReference>
<name>A0ABW5WPM4_9FLAO</name>
<dbReference type="InterPro" id="IPR001387">
    <property type="entry name" value="Cro/C1-type_HTH"/>
</dbReference>
<reference evidence="3" key="1">
    <citation type="journal article" date="2019" name="Int. J. Syst. Evol. Microbiol.">
        <title>The Global Catalogue of Microorganisms (GCM) 10K type strain sequencing project: providing services to taxonomists for standard genome sequencing and annotation.</title>
        <authorList>
            <consortium name="The Broad Institute Genomics Platform"/>
            <consortium name="The Broad Institute Genome Sequencing Center for Infectious Disease"/>
            <person name="Wu L."/>
            <person name="Ma J."/>
        </authorList>
    </citation>
    <scope>NUCLEOTIDE SEQUENCE [LARGE SCALE GENOMIC DNA]</scope>
    <source>
        <strain evidence="3">KCTC 32141</strain>
    </source>
</reference>
<evidence type="ECO:0000313" key="3">
    <source>
        <dbReference type="Proteomes" id="UP001597533"/>
    </source>
</evidence>
<gene>
    <name evidence="2" type="ORF">ACFS5M_06130</name>
</gene>
<protein>
    <submittedName>
        <fullName evidence="2">ImmA/IrrE family metallo-endopeptidase</fullName>
    </submittedName>
</protein>
<dbReference type="PROSITE" id="PS50943">
    <property type="entry name" value="HTH_CROC1"/>
    <property type="match status" value="1"/>
</dbReference>
<dbReference type="RefSeq" id="WP_183486827.1">
    <property type="nucleotide sequence ID" value="NZ_JBHUOV010000001.1"/>
</dbReference>